<comment type="similarity">
    <text evidence="1">Belongs to the ATG16 family.</text>
</comment>
<sequence length="236" mass="26114">MAWDEQIRVQLLARDAREQSHAALIAHVHRLAQLSVHLRDRNAALLAAAAQSSRAAAPGGAPAGDSKDAALRAALVASLEAQLAQTRADLSEQYKVQSANAQRLLALTDSLRDAEERARDEREELRRLRSEVEGLRERARWHKEIVAEKEKQLVILQDEHASLELELSQLEIQNDNLKTDNAALLQRWLESKAEDANRMNEANAFLEEAKRLRGEREGAKGKDTEAVEGADAGADA</sequence>
<evidence type="ECO:0000313" key="5">
    <source>
        <dbReference type="Proteomes" id="UP001342314"/>
    </source>
</evidence>
<dbReference type="GO" id="GO:0034045">
    <property type="term" value="C:phagophore assembly site membrane"/>
    <property type="evidence" value="ECO:0007669"/>
    <property type="project" value="TreeGrafter"/>
</dbReference>
<organism evidence="4 5">
    <name type="scientific">Rhodotorula paludigena</name>
    <dbReference type="NCBI Taxonomy" id="86838"/>
    <lineage>
        <taxon>Eukaryota</taxon>
        <taxon>Fungi</taxon>
        <taxon>Dikarya</taxon>
        <taxon>Basidiomycota</taxon>
        <taxon>Pucciniomycotina</taxon>
        <taxon>Microbotryomycetes</taxon>
        <taxon>Sporidiobolales</taxon>
        <taxon>Sporidiobolaceae</taxon>
        <taxon>Rhodotorula</taxon>
    </lineage>
</organism>
<dbReference type="GO" id="GO:0000045">
    <property type="term" value="P:autophagosome assembly"/>
    <property type="evidence" value="ECO:0007669"/>
    <property type="project" value="InterPro"/>
</dbReference>
<dbReference type="InterPro" id="IPR013923">
    <property type="entry name" value="Autophagy-rel_prot_16_dom"/>
</dbReference>
<feature type="domain" description="Autophagy-related protein 16" evidence="3">
    <location>
        <begin position="6"/>
        <end position="200"/>
    </location>
</feature>
<dbReference type="GO" id="GO:0043495">
    <property type="term" value="F:protein-membrane adaptor activity"/>
    <property type="evidence" value="ECO:0007669"/>
    <property type="project" value="TreeGrafter"/>
</dbReference>
<comment type="caution">
    <text evidence="4">The sequence shown here is derived from an EMBL/GenBank/DDBJ whole genome shotgun (WGS) entry which is preliminary data.</text>
</comment>
<evidence type="ECO:0000259" key="3">
    <source>
        <dbReference type="Pfam" id="PF08614"/>
    </source>
</evidence>
<feature type="region of interest" description="Disordered" evidence="2">
    <location>
        <begin position="208"/>
        <end position="236"/>
    </location>
</feature>
<dbReference type="EMBL" id="BQKY01000011">
    <property type="protein sequence ID" value="GJN92566.1"/>
    <property type="molecule type" value="Genomic_DNA"/>
</dbReference>
<dbReference type="PANTHER" id="PTHR19878:SF8">
    <property type="entry name" value="AUTOPHAGY-RELATED 16, ISOFORM F"/>
    <property type="match status" value="1"/>
</dbReference>
<accession>A0AAV5GIS7</accession>
<dbReference type="CDD" id="cd22887">
    <property type="entry name" value="Atg16_CCD"/>
    <property type="match status" value="1"/>
</dbReference>
<gene>
    <name evidence="4" type="ORF">Rhopal_005596-T1</name>
</gene>
<reference evidence="4 5" key="1">
    <citation type="submission" date="2021-12" db="EMBL/GenBank/DDBJ databases">
        <title>High titer production of polyol ester of fatty acids by Rhodotorula paludigena BS15 towards product separation-free biomass refinery.</title>
        <authorList>
            <person name="Mano J."/>
            <person name="Ono H."/>
            <person name="Tanaka T."/>
            <person name="Naito K."/>
            <person name="Sushida H."/>
            <person name="Ike M."/>
            <person name="Tokuyasu K."/>
            <person name="Kitaoka M."/>
        </authorList>
    </citation>
    <scope>NUCLEOTIDE SEQUENCE [LARGE SCALE GENOMIC DNA]</scope>
    <source>
        <strain evidence="4 5">BS15</strain>
    </source>
</reference>
<dbReference type="Pfam" id="PF08614">
    <property type="entry name" value="ATG16"/>
    <property type="match status" value="1"/>
</dbReference>
<evidence type="ECO:0000256" key="1">
    <source>
        <dbReference type="ARBA" id="ARBA00005331"/>
    </source>
</evidence>
<proteinExistence type="inferred from homology"/>
<dbReference type="Gene3D" id="1.20.5.170">
    <property type="match status" value="1"/>
</dbReference>
<evidence type="ECO:0000256" key="2">
    <source>
        <dbReference type="SAM" id="MobiDB-lite"/>
    </source>
</evidence>
<dbReference type="PANTHER" id="PTHR19878">
    <property type="entry name" value="AUTOPHAGY PROTEIN 16-LIKE"/>
    <property type="match status" value="1"/>
</dbReference>
<protein>
    <recommendedName>
        <fullName evidence="3">Autophagy-related protein 16 domain-containing protein</fullName>
    </recommendedName>
</protein>
<dbReference type="GO" id="GO:0000421">
    <property type="term" value="C:autophagosome membrane"/>
    <property type="evidence" value="ECO:0007669"/>
    <property type="project" value="TreeGrafter"/>
</dbReference>
<feature type="compositionally biased region" description="Low complexity" evidence="2">
    <location>
        <begin position="227"/>
        <end position="236"/>
    </location>
</feature>
<dbReference type="InterPro" id="IPR045160">
    <property type="entry name" value="ATG16"/>
</dbReference>
<dbReference type="AlphaFoldDB" id="A0AAV5GIS7"/>
<name>A0AAV5GIS7_9BASI</name>
<feature type="compositionally biased region" description="Basic and acidic residues" evidence="2">
    <location>
        <begin position="208"/>
        <end position="225"/>
    </location>
</feature>
<dbReference type="Proteomes" id="UP001342314">
    <property type="component" value="Unassembled WGS sequence"/>
</dbReference>
<dbReference type="GO" id="GO:0034274">
    <property type="term" value="C:Atg12-Atg5-Atg16 complex"/>
    <property type="evidence" value="ECO:0007669"/>
    <property type="project" value="TreeGrafter"/>
</dbReference>
<evidence type="ECO:0000313" key="4">
    <source>
        <dbReference type="EMBL" id="GJN92566.1"/>
    </source>
</evidence>
<keyword evidence="5" id="KW-1185">Reference proteome</keyword>